<evidence type="ECO:0000259" key="3">
    <source>
        <dbReference type="PROSITE" id="PS50977"/>
    </source>
</evidence>
<dbReference type="SUPFAM" id="SSF46689">
    <property type="entry name" value="Homeodomain-like"/>
    <property type="match status" value="1"/>
</dbReference>
<dbReference type="RefSeq" id="WP_101893267.1">
    <property type="nucleotide sequence ID" value="NZ_CP022684.1"/>
</dbReference>
<dbReference type="Pfam" id="PF00440">
    <property type="entry name" value="TetR_N"/>
    <property type="match status" value="1"/>
</dbReference>
<dbReference type="PROSITE" id="PS01081">
    <property type="entry name" value="HTH_TETR_1"/>
    <property type="match status" value="1"/>
</dbReference>
<dbReference type="PANTHER" id="PTHR43479">
    <property type="entry name" value="ACREF/ENVCD OPERON REPRESSOR-RELATED"/>
    <property type="match status" value="1"/>
</dbReference>
<organism evidence="4 5">
    <name type="scientific">Ketobacter alkanivorans</name>
    <dbReference type="NCBI Taxonomy" id="1917421"/>
    <lineage>
        <taxon>Bacteria</taxon>
        <taxon>Pseudomonadati</taxon>
        <taxon>Pseudomonadota</taxon>
        <taxon>Gammaproteobacteria</taxon>
        <taxon>Pseudomonadales</taxon>
        <taxon>Ketobacteraceae</taxon>
        <taxon>Ketobacter</taxon>
    </lineage>
</organism>
<accession>A0A2K9LHU5</accession>
<dbReference type="InterPro" id="IPR001647">
    <property type="entry name" value="HTH_TetR"/>
</dbReference>
<feature type="DNA-binding region" description="H-T-H motif" evidence="2">
    <location>
        <begin position="62"/>
        <end position="81"/>
    </location>
</feature>
<name>A0A2K9LHU5_9GAMM</name>
<evidence type="ECO:0000256" key="1">
    <source>
        <dbReference type="ARBA" id="ARBA00023125"/>
    </source>
</evidence>
<dbReference type="AlphaFoldDB" id="A0A2K9LHU5"/>
<protein>
    <recommendedName>
        <fullName evidence="3">HTH tetR-type domain-containing protein</fullName>
    </recommendedName>
</protein>
<dbReference type="PROSITE" id="PS50977">
    <property type="entry name" value="HTH_TETR_2"/>
    <property type="match status" value="1"/>
</dbReference>
<evidence type="ECO:0000313" key="5">
    <source>
        <dbReference type="Proteomes" id="UP000235116"/>
    </source>
</evidence>
<evidence type="ECO:0000313" key="4">
    <source>
        <dbReference type="EMBL" id="AUM11929.1"/>
    </source>
</evidence>
<keyword evidence="5" id="KW-1185">Reference proteome</keyword>
<evidence type="ECO:0000256" key="2">
    <source>
        <dbReference type="PROSITE-ProRule" id="PRU00335"/>
    </source>
</evidence>
<reference evidence="5" key="1">
    <citation type="submission" date="2017-08" db="EMBL/GenBank/DDBJ databases">
        <title>Direct submision.</title>
        <authorList>
            <person name="Kim S.-J."/>
            <person name="Rhee S.-K."/>
        </authorList>
    </citation>
    <scope>NUCLEOTIDE SEQUENCE [LARGE SCALE GENOMIC DNA]</scope>
    <source>
        <strain evidence="5">GI5</strain>
    </source>
</reference>
<sequence>MEQQVQQSEDLSLVDVLLKATQRELGQAKEQFNFPVPGQGAKADVLFNSIGVFTSKGIEDTTVQDLLDAANISRRTFYKYFKNKVDVLESIYQVAAELLVVRFKAVRKDAKSMSEFIVECVEVYFDYHTHLGPLVRMMTEEARRVGSPLASHRETLLAHIVELFDDKYYEIEGVHLDPKVYYSLIWMMESASMNLLSNLPCDQAEVAQYKAVMRAISARVAASDAEQLDSLPKMPLKE</sequence>
<feature type="domain" description="HTH tetR-type" evidence="3">
    <location>
        <begin position="39"/>
        <end position="99"/>
    </location>
</feature>
<dbReference type="OrthoDB" id="9811084at2"/>
<gene>
    <name evidence="4" type="ORF">Kalk_05590</name>
</gene>
<dbReference type="EMBL" id="CP022684">
    <property type="protein sequence ID" value="AUM11929.1"/>
    <property type="molecule type" value="Genomic_DNA"/>
</dbReference>
<dbReference type="KEGG" id="kak:Kalk_05590"/>
<dbReference type="PANTHER" id="PTHR43479:SF11">
    <property type="entry name" value="ACREF_ENVCD OPERON REPRESSOR-RELATED"/>
    <property type="match status" value="1"/>
</dbReference>
<dbReference type="InterPro" id="IPR009057">
    <property type="entry name" value="Homeodomain-like_sf"/>
</dbReference>
<proteinExistence type="predicted"/>
<dbReference type="Gene3D" id="1.10.357.10">
    <property type="entry name" value="Tetracycline Repressor, domain 2"/>
    <property type="match status" value="1"/>
</dbReference>
<dbReference type="GO" id="GO:0003677">
    <property type="term" value="F:DNA binding"/>
    <property type="evidence" value="ECO:0007669"/>
    <property type="project" value="UniProtKB-UniRule"/>
</dbReference>
<dbReference type="Proteomes" id="UP000235116">
    <property type="component" value="Chromosome"/>
</dbReference>
<dbReference type="InterPro" id="IPR023772">
    <property type="entry name" value="DNA-bd_HTH_TetR-type_CS"/>
</dbReference>
<keyword evidence="1 2" id="KW-0238">DNA-binding</keyword>
<dbReference type="InterPro" id="IPR050624">
    <property type="entry name" value="HTH-type_Tx_Regulator"/>
</dbReference>